<comment type="caution">
    <text evidence="1">The sequence shown here is derived from an EMBL/GenBank/DDBJ whole genome shotgun (WGS) entry which is preliminary data.</text>
</comment>
<organism evidence="1 2">
    <name type="scientific">Candidatus Shapirobacteria bacterium CG_4_9_14_0_2_um_filter_40_11</name>
    <dbReference type="NCBI Taxonomy" id="1974876"/>
    <lineage>
        <taxon>Bacteria</taxon>
        <taxon>Candidatus Shapironibacteriota</taxon>
    </lineage>
</organism>
<sequence length="88" mass="10102">MNKQVLGALAMDLKRVALGYFRGSTPMVETFFREALKRRDEIDCKNLKPYLIKFINNIESLKKEENEKAADDALLYSIIFQNASTIIS</sequence>
<dbReference type="EMBL" id="PFSE01000027">
    <property type="protein sequence ID" value="PJC28952.1"/>
    <property type="molecule type" value="Genomic_DNA"/>
</dbReference>
<proteinExistence type="predicted"/>
<accession>A0A2M8EV00</accession>
<dbReference type="AlphaFoldDB" id="A0A2M8EV00"/>
<gene>
    <name evidence="1" type="ORF">CO053_01895</name>
</gene>
<reference evidence="2" key="1">
    <citation type="submission" date="2017-09" db="EMBL/GenBank/DDBJ databases">
        <title>Depth-based differentiation of microbial function through sediment-hosted aquifers and enrichment of novel symbionts in the deep terrestrial subsurface.</title>
        <authorList>
            <person name="Probst A.J."/>
            <person name="Ladd B."/>
            <person name="Jarett J.K."/>
            <person name="Geller-Mcgrath D.E."/>
            <person name="Sieber C.M.K."/>
            <person name="Emerson J.B."/>
            <person name="Anantharaman K."/>
            <person name="Thomas B.C."/>
            <person name="Malmstrom R."/>
            <person name="Stieglmeier M."/>
            <person name="Klingl A."/>
            <person name="Woyke T."/>
            <person name="Ryan C.M."/>
            <person name="Banfield J.F."/>
        </authorList>
    </citation>
    <scope>NUCLEOTIDE SEQUENCE [LARGE SCALE GENOMIC DNA]</scope>
</reference>
<protein>
    <submittedName>
        <fullName evidence="1">Uncharacterized protein</fullName>
    </submittedName>
</protein>
<evidence type="ECO:0000313" key="1">
    <source>
        <dbReference type="EMBL" id="PJC28952.1"/>
    </source>
</evidence>
<dbReference type="Proteomes" id="UP000230885">
    <property type="component" value="Unassembled WGS sequence"/>
</dbReference>
<evidence type="ECO:0000313" key="2">
    <source>
        <dbReference type="Proteomes" id="UP000230885"/>
    </source>
</evidence>
<name>A0A2M8EV00_9BACT</name>